<dbReference type="AlphaFoldDB" id="A7VWL3"/>
<name>A7VWL3_9FIRM</name>
<sequence length="53" mass="6218">MAEKHLFTSELKRKFYGFSDPSSFSALLFHGQRISNLNISFLSKIKLQKRRTL</sequence>
<gene>
    <name evidence="1" type="ORF">CLOLEP_02978</name>
</gene>
<proteinExistence type="predicted"/>
<dbReference type="EMBL" id="ABCB02000020">
    <property type="protein sequence ID" value="EDO60160.1"/>
    <property type="molecule type" value="Genomic_DNA"/>
</dbReference>
<accession>A7VWL3</accession>
<organism evidence="1 2">
    <name type="scientific">[Clostridium] leptum DSM 753</name>
    <dbReference type="NCBI Taxonomy" id="428125"/>
    <lineage>
        <taxon>Bacteria</taxon>
        <taxon>Bacillati</taxon>
        <taxon>Bacillota</taxon>
        <taxon>Clostridia</taxon>
        <taxon>Eubacteriales</taxon>
        <taxon>Oscillospiraceae</taxon>
        <taxon>Oscillospiraceae incertae sedis</taxon>
    </lineage>
</organism>
<evidence type="ECO:0000313" key="2">
    <source>
        <dbReference type="Proteomes" id="UP000003490"/>
    </source>
</evidence>
<comment type="caution">
    <text evidence="1">The sequence shown here is derived from an EMBL/GenBank/DDBJ whole genome shotgun (WGS) entry which is preliminary data.</text>
</comment>
<evidence type="ECO:0000313" key="1">
    <source>
        <dbReference type="EMBL" id="EDO60160.1"/>
    </source>
</evidence>
<protein>
    <submittedName>
        <fullName evidence="1">Uncharacterized protein</fullName>
    </submittedName>
</protein>
<reference evidence="1 2" key="2">
    <citation type="submission" date="2007-08" db="EMBL/GenBank/DDBJ databases">
        <authorList>
            <person name="Fulton L."/>
            <person name="Clifton S."/>
            <person name="Fulton B."/>
            <person name="Xu J."/>
            <person name="Minx P."/>
            <person name="Pepin K.H."/>
            <person name="Johnson M."/>
            <person name="Thiruvilangam P."/>
            <person name="Bhonagiri V."/>
            <person name="Nash W.E."/>
            <person name="Wang C."/>
            <person name="Mardis E.R."/>
            <person name="Wilson R.K."/>
        </authorList>
    </citation>
    <scope>NUCLEOTIDE SEQUENCE [LARGE SCALE GENOMIC DNA]</scope>
    <source>
        <strain evidence="1 2">DSM 753</strain>
    </source>
</reference>
<dbReference type="HOGENOM" id="CLU_3060197_0_0_9"/>
<dbReference type="Proteomes" id="UP000003490">
    <property type="component" value="Unassembled WGS sequence"/>
</dbReference>
<reference evidence="1 2" key="1">
    <citation type="submission" date="2007-08" db="EMBL/GenBank/DDBJ databases">
        <title>Draft genome sequence of Clostridium leptum (DSM 753).</title>
        <authorList>
            <person name="Sudarsanam P."/>
            <person name="Ley R."/>
            <person name="Guruge J."/>
            <person name="Turnbaugh P.J."/>
            <person name="Mahowald M."/>
            <person name="Liep D."/>
            <person name="Gordon J."/>
        </authorList>
    </citation>
    <scope>NUCLEOTIDE SEQUENCE [LARGE SCALE GENOMIC DNA]</scope>
    <source>
        <strain evidence="1 2">DSM 753</strain>
    </source>
</reference>